<feature type="region of interest" description="Disordered" evidence="1">
    <location>
        <begin position="152"/>
        <end position="175"/>
    </location>
</feature>
<evidence type="ECO:0000313" key="3">
    <source>
        <dbReference type="Proteomes" id="UP001162834"/>
    </source>
</evidence>
<keyword evidence="3" id="KW-1185">Reference proteome</keyword>
<dbReference type="EMBL" id="CP087164">
    <property type="protein sequence ID" value="UGS37149.1"/>
    <property type="molecule type" value="Genomic_DNA"/>
</dbReference>
<gene>
    <name evidence="2" type="ORF">DSM104329_03564</name>
</gene>
<feature type="region of interest" description="Disordered" evidence="1">
    <location>
        <begin position="613"/>
        <end position="645"/>
    </location>
</feature>
<name>A0A9E6XZ45_9ACTN</name>
<dbReference type="AlphaFoldDB" id="A0A9E6XZ45"/>
<protein>
    <submittedName>
        <fullName evidence="2">Uncharacterized protein</fullName>
    </submittedName>
</protein>
<accession>A0A9E6XZ45</accession>
<evidence type="ECO:0000313" key="2">
    <source>
        <dbReference type="EMBL" id="UGS37149.1"/>
    </source>
</evidence>
<feature type="compositionally biased region" description="Pro residues" evidence="1">
    <location>
        <begin position="160"/>
        <end position="174"/>
    </location>
</feature>
<proteinExistence type="predicted"/>
<dbReference type="Proteomes" id="UP001162834">
    <property type="component" value="Chromosome"/>
</dbReference>
<evidence type="ECO:0000256" key="1">
    <source>
        <dbReference type="SAM" id="MobiDB-lite"/>
    </source>
</evidence>
<sequence>MSELLWISVPGGVDGRPLLRVLVVPRLDGGTLAGSGMAAWPSRGLLAGPALSVEWRAGEGSPITAIPVSSGDVTFTHQQDLWAQFFAAETPVGTTAGPVPPPEQPVVQPSSRDAQAISDTFAAPAAVDFGAPDSAPPTTYHAKVQEALATWTPDGADTPAPDPAPPGPPPPPPDFHLTISLLREHPAVLRALGLIFSVRVAPPAGLAQAGQVRIVWPAPDPGLPTIVSPWSMYGTGFLPASRGPEISRGMVTLTPDPAVTGDPGGRWTVTTVDVEGGARKLRDASQLVAAGQAAELAADPAKPLSLPTMRTAGIQLVRVDRHAEFERRRGMALESNARATLDGMVLDAEHLVLGYRIDIRLGNRWRSLHRRIATYHRGTPAQVIGEAGLHEEGHIKANGAARGADDVLRASEVVARWNGWSLATVRPRFDMPAVVPGPSRGAGLAIAFGWDFVAEPESLPRLRFTERYALRARVADIAGGGLTLDDPQADRCAITEIGYGRFEPVPSPPVLLEPGLTAADLGPGEAVDQVVVRSDPGSTVDAFVAQNPGYTMRPRRKLLRPRTSLAIAEQHKMLDHDDADQTFAWVLRAVAAGDAFGAEEAGDGPLPDPAAGGINAVPRDEAGKPPAATSAHRDWDAPWPQPEPPKTLELAGPQAGEPPVAWRDETLVVRLAPGERVTVELSSRLTADFLDHFALQDAMPASSKGAAQAGRHPLITPVHPVTLVHAVRKPIDPPDPGSTLTPAPRESGQTFAVLASAPTLFGVDVNSTGQLDVSAAWTEHADDATRQATASVQSFIVDRGDTVLKEPLRHEFGDTRHRVVTYTVTAVSRFRPFFHPSELTADPDAFVQRTQLRATVPIPNTARPAAPTVLGTRPAFTWKDSREPSAGGTVTLRRERLAGRLRVELGRPWFATGEGERLGVVLWDRPTGAAEPQAPLVTECGRDPIWDTTDPPRWPAESQLVGAAGPAGRHTLQEAAVPALVVPFEPFFHGDRWYADVALPGLASASYCPFVRLAVARCQPDSIADHHLSPVVLCAMTQLLPDRTLTVEQAGSTVQVSLAGLGPRGPQPNRVDVVVEQCGAPRPLADTVQMSSLEPGPTGDGVPVWRPVADHVVHTTLNAAPITVPLPGGGAATRLRIREVELVGADVGAPEPQAGSPGELGERVTFTDTVLLPLN</sequence>
<reference evidence="2" key="1">
    <citation type="journal article" date="2022" name="Int. J. Syst. Evol. Microbiol.">
        <title>Pseudomonas aegrilactucae sp. nov. and Pseudomonas morbosilactucae sp. nov., pathogens causing bacterial rot of lettuce in Japan.</title>
        <authorList>
            <person name="Sawada H."/>
            <person name="Fujikawa T."/>
            <person name="Satou M."/>
        </authorList>
    </citation>
    <scope>NUCLEOTIDE SEQUENCE</scope>
    <source>
        <strain evidence="2">0166_1</strain>
    </source>
</reference>
<organism evidence="2 3">
    <name type="scientific">Capillimicrobium parvum</name>
    <dbReference type="NCBI Taxonomy" id="2884022"/>
    <lineage>
        <taxon>Bacteria</taxon>
        <taxon>Bacillati</taxon>
        <taxon>Actinomycetota</taxon>
        <taxon>Thermoleophilia</taxon>
        <taxon>Solirubrobacterales</taxon>
        <taxon>Capillimicrobiaceae</taxon>
        <taxon>Capillimicrobium</taxon>
    </lineage>
</organism>
<dbReference type="KEGG" id="sbae:DSM104329_03564"/>
<dbReference type="RefSeq" id="WP_259311212.1">
    <property type="nucleotide sequence ID" value="NZ_CP087164.1"/>
</dbReference>